<proteinExistence type="predicted"/>
<dbReference type="HOGENOM" id="CLU_019112_1_1_1"/>
<evidence type="ECO:0000259" key="1">
    <source>
        <dbReference type="Pfam" id="PF07762"/>
    </source>
</evidence>
<reference evidence="2 3" key="1">
    <citation type="submission" date="2012-08" db="EMBL/GenBank/DDBJ databases">
        <title>Oryza genome evolution.</title>
        <authorList>
            <person name="Wing R.A."/>
        </authorList>
    </citation>
    <scope>NUCLEOTIDE SEQUENCE</scope>
</reference>
<dbReference type="EnsemblPlants" id="LPERR12G11460.1">
    <property type="protein sequence ID" value="LPERR12G11460.1"/>
    <property type="gene ID" value="LPERR12G11460"/>
</dbReference>
<evidence type="ECO:0000313" key="2">
    <source>
        <dbReference type="EnsemblPlants" id="LPERR12G11460.1"/>
    </source>
</evidence>
<name>A0A0D9XZT9_9ORYZ</name>
<accession>A0A0D9XZT9</accession>
<reference evidence="2" key="3">
    <citation type="submission" date="2015-04" db="UniProtKB">
        <authorList>
            <consortium name="EnsemblPlants"/>
        </authorList>
    </citation>
    <scope>IDENTIFICATION</scope>
</reference>
<reference evidence="3" key="2">
    <citation type="submission" date="2013-12" db="EMBL/GenBank/DDBJ databases">
        <authorList>
            <person name="Yu Y."/>
            <person name="Lee S."/>
            <person name="de Baynast K."/>
            <person name="Wissotski M."/>
            <person name="Liu L."/>
            <person name="Talag J."/>
            <person name="Goicoechea J."/>
            <person name="Angelova A."/>
            <person name="Jetty R."/>
            <person name="Kudrna D."/>
            <person name="Golser W."/>
            <person name="Rivera L."/>
            <person name="Zhang J."/>
            <person name="Wing R."/>
        </authorList>
    </citation>
    <scope>NUCLEOTIDE SEQUENCE</scope>
</reference>
<dbReference type="InterPro" id="IPR011676">
    <property type="entry name" value="DUF1618"/>
</dbReference>
<protein>
    <recommendedName>
        <fullName evidence="1">DUF1618 domain-containing protein</fullName>
    </recommendedName>
</protein>
<sequence length="408" mass="46313">MDAAALPGWVMLDVYVYRRDDVPFPSDNPTVARGDNSRGDAVGVWFGLDEPPRPSEIYFKWPAGKGDCWVCVLGADGDSVLFQMGYLTASGLMMFDYLVYQSGGGGGPALHRLPPLDGTTFEEAQSRVHAEGSYWVTNQYLRRIDCLDMGIVRRRASQEIAVAELEELQQLPSIFPANRGSSSLDLGNVMWDWESDTVIHMCFVDYYNGVLLCNVFDPSPELLYLEFPVKIPGLDRLRHGRSWPLVYQTIGLTRDHFKFVSVVRDDGLIEEDPAPGCGFTVTSWFLSTEPEGAEMTWVKEHCITSDRLWACHGFATLPRSPLQYPLLSLSMPNMFYFVLTQQGDRSLGYYYDDTWIVAIDMTCGKLSTTFRYIKAVEESTPEEVTERIGYKYWCFEPFLPTEFPSYFK</sequence>
<dbReference type="AlphaFoldDB" id="A0A0D9XZT9"/>
<organism evidence="2 3">
    <name type="scientific">Leersia perrieri</name>
    <dbReference type="NCBI Taxonomy" id="77586"/>
    <lineage>
        <taxon>Eukaryota</taxon>
        <taxon>Viridiplantae</taxon>
        <taxon>Streptophyta</taxon>
        <taxon>Embryophyta</taxon>
        <taxon>Tracheophyta</taxon>
        <taxon>Spermatophyta</taxon>
        <taxon>Magnoliopsida</taxon>
        <taxon>Liliopsida</taxon>
        <taxon>Poales</taxon>
        <taxon>Poaceae</taxon>
        <taxon>BOP clade</taxon>
        <taxon>Oryzoideae</taxon>
        <taxon>Oryzeae</taxon>
        <taxon>Oryzinae</taxon>
        <taxon>Leersia</taxon>
    </lineage>
</organism>
<dbReference type="PANTHER" id="PTHR33074:SF96">
    <property type="entry name" value="EXPRESSED PROTEIN"/>
    <property type="match status" value="1"/>
</dbReference>
<dbReference type="eggNOG" id="ENOG502R5Q0">
    <property type="taxonomic scope" value="Eukaryota"/>
</dbReference>
<dbReference type="PANTHER" id="PTHR33074">
    <property type="entry name" value="EXPRESSED PROTEIN-RELATED"/>
    <property type="match status" value="1"/>
</dbReference>
<dbReference type="Gramene" id="LPERR12G11460.1">
    <property type="protein sequence ID" value="LPERR12G11460.1"/>
    <property type="gene ID" value="LPERR12G11460"/>
</dbReference>
<evidence type="ECO:0000313" key="3">
    <source>
        <dbReference type="Proteomes" id="UP000032180"/>
    </source>
</evidence>
<dbReference type="Proteomes" id="UP000032180">
    <property type="component" value="Chromosome 12"/>
</dbReference>
<keyword evidence="3" id="KW-1185">Reference proteome</keyword>
<feature type="domain" description="DUF1618" evidence="1">
    <location>
        <begin position="204"/>
        <end position="336"/>
    </location>
</feature>
<dbReference type="Pfam" id="PF07762">
    <property type="entry name" value="DUF1618"/>
    <property type="match status" value="1"/>
</dbReference>